<sequence length="154" mass="16745">MHAGFSSRPHEHCQATVTQTSGRGGLTAFSIQSGFSTTEIYFSWFWRLGGPRSTFQQSLSGEGLLRGSRTAMFLLLCHMTGGQGSSSSLFYKGTNPIHEGPTLITKSLPKGPTSKIPPHWGLGVNICILRQQKNSVYGTVLCAHCETLLSNKKK</sequence>
<reference evidence="1 2" key="1">
    <citation type="journal article" date="2020" name="Nature">
        <title>Six reference-quality genomes reveal evolution of bat adaptations.</title>
        <authorList>
            <person name="Jebb D."/>
            <person name="Huang Z."/>
            <person name="Pippel M."/>
            <person name="Hughes G.M."/>
            <person name="Lavrichenko K."/>
            <person name="Devanna P."/>
            <person name="Winkler S."/>
            <person name="Jermiin L.S."/>
            <person name="Skirmuntt E.C."/>
            <person name="Katzourakis A."/>
            <person name="Burkitt-Gray L."/>
            <person name="Ray D.A."/>
            <person name="Sullivan K.A.M."/>
            <person name="Roscito J.G."/>
            <person name="Kirilenko B.M."/>
            <person name="Davalos L.M."/>
            <person name="Corthals A.P."/>
            <person name="Power M.L."/>
            <person name="Jones G."/>
            <person name="Ransome R.D."/>
            <person name="Dechmann D.K.N."/>
            <person name="Locatelli A.G."/>
            <person name="Puechmaille S.J."/>
            <person name="Fedrigo O."/>
            <person name="Jarvis E.D."/>
            <person name="Hiller M."/>
            <person name="Vernes S.C."/>
            <person name="Myers E.W."/>
            <person name="Teeling E.C."/>
        </authorList>
    </citation>
    <scope>NUCLEOTIDE SEQUENCE [LARGE SCALE GENOMIC DNA]</scope>
    <source>
        <strain evidence="1">Bat1K_MPI-CBG_1</strain>
    </source>
</reference>
<evidence type="ECO:0000313" key="2">
    <source>
        <dbReference type="Proteomes" id="UP000664940"/>
    </source>
</evidence>
<comment type="caution">
    <text evidence="1">The sequence shown here is derived from an EMBL/GenBank/DDBJ whole genome shotgun (WGS) entry which is preliminary data.</text>
</comment>
<dbReference type="Proteomes" id="UP000664940">
    <property type="component" value="Unassembled WGS sequence"/>
</dbReference>
<evidence type="ECO:0000313" key="1">
    <source>
        <dbReference type="EMBL" id="KAF6125422.1"/>
    </source>
</evidence>
<proteinExistence type="predicted"/>
<organism evidence="1 2">
    <name type="scientific">Phyllostomus discolor</name>
    <name type="common">pale spear-nosed bat</name>
    <dbReference type="NCBI Taxonomy" id="89673"/>
    <lineage>
        <taxon>Eukaryota</taxon>
        <taxon>Metazoa</taxon>
        <taxon>Chordata</taxon>
        <taxon>Craniata</taxon>
        <taxon>Vertebrata</taxon>
        <taxon>Euteleostomi</taxon>
        <taxon>Mammalia</taxon>
        <taxon>Eutheria</taxon>
        <taxon>Laurasiatheria</taxon>
        <taxon>Chiroptera</taxon>
        <taxon>Yangochiroptera</taxon>
        <taxon>Phyllostomidae</taxon>
        <taxon>Phyllostominae</taxon>
        <taxon>Phyllostomus</taxon>
    </lineage>
</organism>
<name>A0A834ET53_9CHIR</name>
<protein>
    <submittedName>
        <fullName evidence="1">Uncharacterized protein</fullName>
    </submittedName>
</protein>
<accession>A0A834ET53</accession>
<dbReference type="EMBL" id="JABVXQ010000002">
    <property type="protein sequence ID" value="KAF6125422.1"/>
    <property type="molecule type" value="Genomic_DNA"/>
</dbReference>
<dbReference type="AlphaFoldDB" id="A0A834ET53"/>
<gene>
    <name evidence="1" type="ORF">HJG60_009874</name>
</gene>